<keyword evidence="3 11" id="KW-1134">Transmembrane beta strand</keyword>
<dbReference type="GO" id="GO:0046930">
    <property type="term" value="C:pore complex"/>
    <property type="evidence" value="ECO:0007669"/>
    <property type="project" value="UniProtKB-KW"/>
</dbReference>
<protein>
    <submittedName>
        <fullName evidence="16">TonB-dependent vitamin B12 receptor</fullName>
    </submittedName>
</protein>
<accession>A0A4V6XUW2</accession>
<evidence type="ECO:0000259" key="15">
    <source>
        <dbReference type="Pfam" id="PF07715"/>
    </source>
</evidence>
<keyword evidence="7 12" id="KW-0798">TonB box</keyword>
<evidence type="ECO:0000256" key="13">
    <source>
        <dbReference type="SAM" id="SignalP"/>
    </source>
</evidence>
<dbReference type="PANTHER" id="PTHR30069">
    <property type="entry name" value="TONB-DEPENDENT OUTER MEMBRANE RECEPTOR"/>
    <property type="match status" value="1"/>
</dbReference>
<dbReference type="Pfam" id="PF07715">
    <property type="entry name" value="Plug"/>
    <property type="match status" value="1"/>
</dbReference>
<sequence>MPLRHPYTARLALAVAVSFACAQANAESAAVTDLDQIVVTATRTPQSLANTLASITVIDRERIDRLQPASLPELLRGTPGLTFANTGGVGKITTVSLRGAGGQQILVMVDGVRIGSASAGLTAFQDIPVDQIERIEIVRGPFSSLYGSEALGGVIQIFTRRPEGAFTPHASVALGSFDTHRASAGVAGKQGNGWYSINAAHERTDGIDACRGFGFPRFVGCFADEPDKDGYENNSLSLQGGYRFNEAWDAEARVFRAEGHNDYDGFANHADVVQQVNGARLRYAPSKDLSFTLNVGRSVDESDDTADGVFSSRFDTHRDLGSLQADIATGNAGLLSLGLDWQRDRVDSSTPFDASQRINRAVFGQWQGDFGKQSWQASVRRDDDSQFGGETTGSLRYGFAFTEDLKLIASYGTAYRAPTFNDLYYPGFANPNLRPETSRSAELGLRGAHAQGNWSLSAYQTRAEDLITFDALTFLPVNLDRARIRGAEASADFGIGAWTLAGTATWMDPRNDSRGPNRDKFLPRRARQSGRIDVDRAFGAFRVGGSVYAEGQRYDDIANRTRLPGYSLVDLRIGYALSEDWTIQLNADNVFDREYETAAYYNQPGRSYTLSLRFQPKR</sequence>
<dbReference type="PROSITE" id="PS51257">
    <property type="entry name" value="PROKAR_LIPOPROTEIN"/>
    <property type="match status" value="1"/>
</dbReference>
<evidence type="ECO:0000256" key="10">
    <source>
        <dbReference type="ARBA" id="ARBA00023237"/>
    </source>
</evidence>
<name>A0A4V6XUW2_9GAMM</name>
<dbReference type="PROSITE" id="PS52016">
    <property type="entry name" value="TONB_DEPENDENT_REC_3"/>
    <property type="match status" value="1"/>
</dbReference>
<keyword evidence="2 11" id="KW-0813">Transport</keyword>
<evidence type="ECO:0000313" key="17">
    <source>
        <dbReference type="Proteomes" id="UP000308707"/>
    </source>
</evidence>
<dbReference type="InterPro" id="IPR012910">
    <property type="entry name" value="Plug_dom"/>
</dbReference>
<evidence type="ECO:0000259" key="14">
    <source>
        <dbReference type="Pfam" id="PF00593"/>
    </source>
</evidence>
<dbReference type="NCBIfam" id="TIGR01779">
    <property type="entry name" value="TonB-B12"/>
    <property type="match status" value="1"/>
</dbReference>
<evidence type="ECO:0000256" key="5">
    <source>
        <dbReference type="ARBA" id="ARBA00022729"/>
    </source>
</evidence>
<evidence type="ECO:0000256" key="2">
    <source>
        <dbReference type="ARBA" id="ARBA00022448"/>
    </source>
</evidence>
<evidence type="ECO:0000256" key="3">
    <source>
        <dbReference type="ARBA" id="ARBA00022452"/>
    </source>
</evidence>
<dbReference type="Pfam" id="PF00593">
    <property type="entry name" value="TonB_dep_Rec_b-barrel"/>
    <property type="match status" value="1"/>
</dbReference>
<dbReference type="EMBL" id="SZUA01000001">
    <property type="protein sequence ID" value="TKR34163.1"/>
    <property type="molecule type" value="Genomic_DNA"/>
</dbReference>
<keyword evidence="6" id="KW-0406">Ion transport</keyword>
<organism evidence="16 17">
    <name type="scientific">Luteimonas gilva</name>
    <dbReference type="NCBI Taxonomy" id="2572684"/>
    <lineage>
        <taxon>Bacteria</taxon>
        <taxon>Pseudomonadati</taxon>
        <taxon>Pseudomonadota</taxon>
        <taxon>Gammaproteobacteria</taxon>
        <taxon>Lysobacterales</taxon>
        <taxon>Lysobacteraceae</taxon>
        <taxon>Luteimonas</taxon>
    </lineage>
</organism>
<comment type="caution">
    <text evidence="16">The sequence shown here is derived from an EMBL/GenBank/DDBJ whole genome shotgun (WGS) entry which is preliminary data.</text>
</comment>
<dbReference type="InterPro" id="IPR010101">
    <property type="entry name" value="B12_transptr_BtuB"/>
</dbReference>
<evidence type="ECO:0000256" key="1">
    <source>
        <dbReference type="ARBA" id="ARBA00004571"/>
    </source>
</evidence>
<dbReference type="InterPro" id="IPR000531">
    <property type="entry name" value="Beta-barrel_TonB"/>
</dbReference>
<feature type="signal peptide" evidence="13">
    <location>
        <begin position="1"/>
        <end position="26"/>
    </location>
</feature>
<dbReference type="GO" id="GO:0009279">
    <property type="term" value="C:cell outer membrane"/>
    <property type="evidence" value="ECO:0007669"/>
    <property type="project" value="UniProtKB-SubCell"/>
</dbReference>
<dbReference type="CDD" id="cd01347">
    <property type="entry name" value="ligand_gated_channel"/>
    <property type="match status" value="1"/>
</dbReference>
<dbReference type="GO" id="GO:0006811">
    <property type="term" value="P:monoatomic ion transport"/>
    <property type="evidence" value="ECO:0007669"/>
    <property type="project" value="UniProtKB-KW"/>
</dbReference>
<dbReference type="Proteomes" id="UP000308707">
    <property type="component" value="Unassembled WGS sequence"/>
</dbReference>
<dbReference type="AlphaFoldDB" id="A0A4V6XUW2"/>
<evidence type="ECO:0000256" key="4">
    <source>
        <dbReference type="ARBA" id="ARBA00022692"/>
    </source>
</evidence>
<dbReference type="SUPFAM" id="SSF56935">
    <property type="entry name" value="Porins"/>
    <property type="match status" value="1"/>
</dbReference>
<dbReference type="InterPro" id="IPR037066">
    <property type="entry name" value="Plug_dom_sf"/>
</dbReference>
<evidence type="ECO:0000256" key="7">
    <source>
        <dbReference type="ARBA" id="ARBA00023077"/>
    </source>
</evidence>
<keyword evidence="10 11" id="KW-0998">Cell outer membrane</keyword>
<comment type="subcellular location">
    <subcellularLocation>
        <location evidence="1 11">Cell outer membrane</location>
        <topology evidence="1 11">Multi-pass membrane protein</topology>
    </subcellularLocation>
</comment>
<dbReference type="OrthoDB" id="9764669at2"/>
<evidence type="ECO:0000256" key="6">
    <source>
        <dbReference type="ARBA" id="ARBA00023065"/>
    </source>
</evidence>
<dbReference type="GO" id="GO:0015288">
    <property type="term" value="F:porin activity"/>
    <property type="evidence" value="ECO:0007669"/>
    <property type="project" value="UniProtKB-KW"/>
</dbReference>
<proteinExistence type="inferred from homology"/>
<dbReference type="InterPro" id="IPR036942">
    <property type="entry name" value="Beta-barrel_TonB_sf"/>
</dbReference>
<dbReference type="GO" id="GO:0015420">
    <property type="term" value="F:ABC-type vitamin B12 transporter activity"/>
    <property type="evidence" value="ECO:0007669"/>
    <property type="project" value="InterPro"/>
</dbReference>
<evidence type="ECO:0000256" key="9">
    <source>
        <dbReference type="ARBA" id="ARBA00023136"/>
    </source>
</evidence>
<dbReference type="RefSeq" id="WP_137266366.1">
    <property type="nucleotide sequence ID" value="NZ_SZUA01000001.1"/>
</dbReference>
<feature type="chain" id="PRO_5020842399" evidence="13">
    <location>
        <begin position="27"/>
        <end position="618"/>
    </location>
</feature>
<evidence type="ECO:0000256" key="12">
    <source>
        <dbReference type="RuleBase" id="RU003357"/>
    </source>
</evidence>
<dbReference type="PANTHER" id="PTHR30069:SF53">
    <property type="entry name" value="COLICIN I RECEPTOR-RELATED"/>
    <property type="match status" value="1"/>
</dbReference>
<keyword evidence="8" id="KW-0626">Porin</keyword>
<feature type="domain" description="TonB-dependent receptor-like beta-barrel" evidence="14">
    <location>
        <begin position="214"/>
        <end position="590"/>
    </location>
</feature>
<keyword evidence="4 11" id="KW-0812">Transmembrane</keyword>
<evidence type="ECO:0000256" key="8">
    <source>
        <dbReference type="ARBA" id="ARBA00023114"/>
    </source>
</evidence>
<keyword evidence="16" id="KW-0675">Receptor</keyword>
<evidence type="ECO:0000313" key="16">
    <source>
        <dbReference type="EMBL" id="TKR34163.1"/>
    </source>
</evidence>
<dbReference type="Gene3D" id="2.170.130.10">
    <property type="entry name" value="TonB-dependent receptor, plug domain"/>
    <property type="match status" value="1"/>
</dbReference>
<feature type="domain" description="TonB-dependent receptor plug" evidence="15">
    <location>
        <begin position="49"/>
        <end position="154"/>
    </location>
</feature>
<keyword evidence="9 11" id="KW-0472">Membrane</keyword>
<gene>
    <name evidence="16" type="primary">btuB</name>
    <name evidence="16" type="ORF">FCE95_07840</name>
</gene>
<dbReference type="InterPro" id="IPR039426">
    <property type="entry name" value="TonB-dep_rcpt-like"/>
</dbReference>
<keyword evidence="17" id="KW-1185">Reference proteome</keyword>
<evidence type="ECO:0000256" key="11">
    <source>
        <dbReference type="PROSITE-ProRule" id="PRU01360"/>
    </source>
</evidence>
<comment type="similarity">
    <text evidence="11 12">Belongs to the TonB-dependent receptor family.</text>
</comment>
<keyword evidence="5 13" id="KW-0732">Signal</keyword>
<reference evidence="16 17" key="1">
    <citation type="submission" date="2019-04" db="EMBL/GenBank/DDBJ databases">
        <title>Reference strain of H23.</title>
        <authorList>
            <person name="Luo X."/>
        </authorList>
    </citation>
    <scope>NUCLEOTIDE SEQUENCE [LARGE SCALE GENOMIC DNA]</scope>
    <source>
        <strain evidence="16 17">H23</strain>
    </source>
</reference>
<dbReference type="Gene3D" id="2.40.170.20">
    <property type="entry name" value="TonB-dependent receptor, beta-barrel domain"/>
    <property type="match status" value="1"/>
</dbReference>